<dbReference type="InterPro" id="IPR001254">
    <property type="entry name" value="Trypsin_dom"/>
</dbReference>
<dbReference type="InterPro" id="IPR018114">
    <property type="entry name" value="TRYPSIN_HIS"/>
</dbReference>
<comment type="caution">
    <text evidence="8">The sequence shown here is derived from an EMBL/GenBank/DDBJ whole genome shotgun (WGS) entry which is preliminary data.</text>
</comment>
<keyword evidence="5" id="KW-0732">Signal</keyword>
<gene>
    <name evidence="8" type="ORF">OFUS_LOCUS24651</name>
</gene>
<dbReference type="InterPro" id="IPR006150">
    <property type="entry name" value="Cys_repeat_1"/>
</dbReference>
<keyword evidence="4" id="KW-0378">Hydrolase</keyword>
<evidence type="ECO:0000256" key="4">
    <source>
        <dbReference type="RuleBase" id="RU363034"/>
    </source>
</evidence>
<protein>
    <submittedName>
        <fullName evidence="8">Uncharacterized protein</fullName>
    </submittedName>
</protein>
<dbReference type="SUPFAM" id="SSF82895">
    <property type="entry name" value="TSP-1 type 1 repeat"/>
    <property type="match status" value="1"/>
</dbReference>
<dbReference type="Gene3D" id="3.40.50.410">
    <property type="entry name" value="von Willebrand factor, type A domain"/>
    <property type="match status" value="2"/>
</dbReference>
<keyword evidence="1" id="KW-0399">Innate immunity</keyword>
<dbReference type="SUPFAM" id="SSF50494">
    <property type="entry name" value="Trypsin-like serine proteases"/>
    <property type="match status" value="1"/>
</dbReference>
<dbReference type="InterPro" id="IPR033116">
    <property type="entry name" value="TRYPSIN_SER"/>
</dbReference>
<feature type="signal peptide" evidence="5">
    <location>
        <begin position="1"/>
        <end position="16"/>
    </location>
</feature>
<keyword evidence="2" id="KW-0391">Immunity</keyword>
<keyword evidence="3" id="KW-1015">Disulfide bond</keyword>
<feature type="domain" description="VWFA" evidence="6">
    <location>
        <begin position="740"/>
        <end position="933"/>
    </location>
</feature>
<dbReference type="EMBL" id="CAIIXF020000012">
    <property type="protein sequence ID" value="CAH1800811.1"/>
    <property type="molecule type" value="Genomic_DNA"/>
</dbReference>
<dbReference type="GO" id="GO:0045087">
    <property type="term" value="P:innate immune response"/>
    <property type="evidence" value="ECO:0007669"/>
    <property type="project" value="UniProtKB-KW"/>
</dbReference>
<dbReference type="PROSITE" id="PS00135">
    <property type="entry name" value="TRYPSIN_SER"/>
    <property type="match status" value="1"/>
</dbReference>
<evidence type="ECO:0000313" key="8">
    <source>
        <dbReference type="EMBL" id="CAH1800811.1"/>
    </source>
</evidence>
<keyword evidence="9" id="KW-1185">Reference proteome</keyword>
<dbReference type="SUPFAM" id="SSF53300">
    <property type="entry name" value="vWA-like"/>
    <property type="match status" value="2"/>
</dbReference>
<dbReference type="PROSITE" id="PS00134">
    <property type="entry name" value="TRYPSIN_HIS"/>
    <property type="match status" value="1"/>
</dbReference>
<feature type="domain" description="VWFA" evidence="6">
    <location>
        <begin position="521"/>
        <end position="705"/>
    </location>
</feature>
<dbReference type="InterPro" id="IPR002035">
    <property type="entry name" value="VWF_A"/>
</dbReference>
<dbReference type="InterPro" id="IPR000884">
    <property type="entry name" value="TSP1_rpt"/>
</dbReference>
<accession>A0A8S4Q4H9</accession>
<keyword evidence="4" id="KW-0645">Protease</keyword>
<feature type="domain" description="Peptidase S1" evidence="7">
    <location>
        <begin position="167"/>
        <end position="450"/>
    </location>
</feature>
<dbReference type="InterPro" id="IPR050525">
    <property type="entry name" value="ECM_Assembly_Org"/>
</dbReference>
<dbReference type="Proteomes" id="UP000749559">
    <property type="component" value="Unassembled WGS sequence"/>
</dbReference>
<dbReference type="PROSITE" id="PS50240">
    <property type="entry name" value="TRYPSIN_DOM"/>
    <property type="match status" value="1"/>
</dbReference>
<evidence type="ECO:0000256" key="3">
    <source>
        <dbReference type="ARBA" id="ARBA00023157"/>
    </source>
</evidence>
<dbReference type="AlphaFoldDB" id="A0A8S4Q4H9"/>
<dbReference type="PRINTS" id="PR00722">
    <property type="entry name" value="CHYMOTRYPSIN"/>
</dbReference>
<proteinExistence type="predicted"/>
<dbReference type="PANTHER" id="PTHR24020">
    <property type="entry name" value="COLLAGEN ALPHA"/>
    <property type="match status" value="1"/>
</dbReference>
<dbReference type="SMART" id="SM00289">
    <property type="entry name" value="WR1"/>
    <property type="match status" value="2"/>
</dbReference>
<sequence>MIKIILMLVSFPVIEAVKCKQSRVNVEECNSSSDCTNAYECRNKKCCQINGLCPVGGPKRNTDGSISTCDNVKNKCSKKHICKQDHIHNVSICCKIQKMAWTGWGPWTHCPLGSTPLDYKTRSRICVDTMGHQLSSENCEGDATEIKQCSYSGNYFQFGGRVGFLLEFGGTVQNETEFSWIVSLYKDISYDGEPIGHFCGGIILSDTWIMTAAHCACIGRHCCSINTNTFLYEKCDLKHWFVLPGILKIPKVVHLETGIEIKQVIVHQDYMVKEDGSRMNDIALLKLASPLIFESNIQPCVLPKSLYACNDSCAIDKSGDAAAQCRATCARHLEEAIHQDCMVAGWGATPKSRGKPSDDLNWLRVFMKPSRGTSFTVDTTGGAGGTPCQGDSGGPLMCKPRNKDFFVVFGIMSSVDLDECVKRVVKNANEIVTTHTVVPSYMNWIASKTVGWSSWGDWGKCSLKCKKCTSECGVGRKQRSRACRFREHTFDNHQELYQSFKTNCSVVEVEPCFCNACCNVDIAVVIDTSKGMTEKSFEHGRKFVKHIIEESNINYTCGIQFSILTYNSDENTKVKVALKDKSSKVHLNEVIDNLNISVEPYRYTNLGIKTAQNQLKMGREEVWKMILLVTNGHSDDPTTIRETDKIKLEGTHIFVYGLPQSNATSYQETLKEWGSLATEPTECNVIEEATHDDMDMDGVLFHHHINDHCGKSSELHAMCKKHTHTEREMCKRCSKCCKVDIALVLDKSTSLTTDTLVMITEFLSDLLDDSYINYDCGLQFTVMTYTRKVVIHVKLTERLSKSSVIDAMNKISTETGEYTNTPLALQKAQQQLLKGRTDAVKAIILMTDGETWLPGKTYPNSEPTIQIANEIKMAGTKIITIGLEHSGKGRDGGKSPLAYELESVASNDIACSTIFVQEEVGLKFLGTNMLSGFHIPALCGQQGEIERKCQLTENADEPVCSTCVLGDV</sequence>
<evidence type="ECO:0000313" key="9">
    <source>
        <dbReference type="Proteomes" id="UP000749559"/>
    </source>
</evidence>
<evidence type="ECO:0000259" key="6">
    <source>
        <dbReference type="PROSITE" id="PS50234"/>
    </source>
</evidence>
<dbReference type="GO" id="GO:0004252">
    <property type="term" value="F:serine-type endopeptidase activity"/>
    <property type="evidence" value="ECO:0007669"/>
    <property type="project" value="InterPro"/>
</dbReference>
<dbReference type="CDD" id="cd01450">
    <property type="entry name" value="vWFA_subfamily_ECM"/>
    <property type="match status" value="2"/>
</dbReference>
<dbReference type="SMART" id="SM00327">
    <property type="entry name" value="VWA"/>
    <property type="match status" value="2"/>
</dbReference>
<dbReference type="InterPro" id="IPR001314">
    <property type="entry name" value="Peptidase_S1A"/>
</dbReference>
<dbReference type="Pfam" id="PF00092">
    <property type="entry name" value="VWA"/>
    <property type="match status" value="2"/>
</dbReference>
<reference evidence="8" key="1">
    <citation type="submission" date="2022-03" db="EMBL/GenBank/DDBJ databases">
        <authorList>
            <person name="Martin C."/>
        </authorList>
    </citation>
    <scope>NUCLEOTIDE SEQUENCE</scope>
</reference>
<organism evidence="8 9">
    <name type="scientific">Owenia fusiformis</name>
    <name type="common">Polychaete worm</name>
    <dbReference type="NCBI Taxonomy" id="6347"/>
    <lineage>
        <taxon>Eukaryota</taxon>
        <taxon>Metazoa</taxon>
        <taxon>Spiralia</taxon>
        <taxon>Lophotrochozoa</taxon>
        <taxon>Annelida</taxon>
        <taxon>Polychaeta</taxon>
        <taxon>Sedentaria</taxon>
        <taxon>Canalipalpata</taxon>
        <taxon>Sabellida</taxon>
        <taxon>Oweniida</taxon>
        <taxon>Oweniidae</taxon>
        <taxon>Owenia</taxon>
    </lineage>
</organism>
<feature type="chain" id="PRO_5035771768" evidence="5">
    <location>
        <begin position="17"/>
        <end position="968"/>
    </location>
</feature>
<evidence type="ECO:0000259" key="7">
    <source>
        <dbReference type="PROSITE" id="PS50240"/>
    </source>
</evidence>
<dbReference type="PANTHER" id="PTHR24020:SF20">
    <property type="entry name" value="PH DOMAIN-CONTAINING PROTEIN"/>
    <property type="match status" value="1"/>
</dbReference>
<evidence type="ECO:0000256" key="5">
    <source>
        <dbReference type="SAM" id="SignalP"/>
    </source>
</evidence>
<dbReference type="Gene3D" id="2.40.10.10">
    <property type="entry name" value="Trypsin-like serine proteases"/>
    <property type="match status" value="3"/>
</dbReference>
<dbReference type="PROSITE" id="PS50234">
    <property type="entry name" value="VWFA"/>
    <property type="match status" value="2"/>
</dbReference>
<dbReference type="InterPro" id="IPR043504">
    <property type="entry name" value="Peptidase_S1_PA_chymotrypsin"/>
</dbReference>
<name>A0A8S4Q4H9_OWEFU</name>
<dbReference type="PROSITE" id="PS50092">
    <property type="entry name" value="TSP1"/>
    <property type="match status" value="2"/>
</dbReference>
<dbReference type="InterPro" id="IPR009003">
    <property type="entry name" value="Peptidase_S1_PA"/>
</dbReference>
<keyword evidence="4" id="KW-0720">Serine protease</keyword>
<dbReference type="OrthoDB" id="6228714at2759"/>
<dbReference type="GO" id="GO:0006508">
    <property type="term" value="P:proteolysis"/>
    <property type="evidence" value="ECO:0007669"/>
    <property type="project" value="UniProtKB-KW"/>
</dbReference>
<dbReference type="InterPro" id="IPR036465">
    <property type="entry name" value="vWFA_dom_sf"/>
</dbReference>
<dbReference type="Pfam" id="PF00089">
    <property type="entry name" value="Trypsin"/>
    <property type="match status" value="1"/>
</dbReference>
<dbReference type="SMART" id="SM00020">
    <property type="entry name" value="Tryp_SPc"/>
    <property type="match status" value="1"/>
</dbReference>
<evidence type="ECO:0000256" key="2">
    <source>
        <dbReference type="ARBA" id="ARBA00022859"/>
    </source>
</evidence>
<evidence type="ECO:0000256" key="1">
    <source>
        <dbReference type="ARBA" id="ARBA00022588"/>
    </source>
</evidence>
<dbReference type="InterPro" id="IPR036383">
    <property type="entry name" value="TSP1_rpt_sf"/>
</dbReference>